<protein>
    <recommendedName>
        <fullName evidence="4">Lipoprotein-attachment site-containing protein</fullName>
    </recommendedName>
</protein>
<evidence type="ECO:0008006" key="4">
    <source>
        <dbReference type="Google" id="ProtNLM"/>
    </source>
</evidence>
<gene>
    <name evidence="2" type="ORF">SAMN04488498_102305</name>
</gene>
<accession>A0A1I3WK85</accession>
<dbReference type="PROSITE" id="PS51257">
    <property type="entry name" value="PROKAR_LIPOPROTEIN"/>
    <property type="match status" value="1"/>
</dbReference>
<dbReference type="RefSeq" id="WP_149758967.1">
    <property type="nucleotide sequence ID" value="NZ_BSPE01000028.1"/>
</dbReference>
<feature type="region of interest" description="Disordered" evidence="1">
    <location>
        <begin position="38"/>
        <end position="68"/>
    </location>
</feature>
<dbReference type="Proteomes" id="UP000323300">
    <property type="component" value="Unassembled WGS sequence"/>
</dbReference>
<sequence>MTGRLFAALVVLAALGVVAGCGRKSGLDTPYQAAVDARKEAEKAKQPLPPEPTPPVQDKRFILDGLLE</sequence>
<keyword evidence="3" id="KW-1185">Reference proteome</keyword>
<evidence type="ECO:0000313" key="3">
    <source>
        <dbReference type="Proteomes" id="UP000323300"/>
    </source>
</evidence>
<reference evidence="2 3" key="1">
    <citation type="submission" date="2016-10" db="EMBL/GenBank/DDBJ databases">
        <authorList>
            <person name="Varghese N."/>
            <person name="Submissions S."/>
        </authorList>
    </citation>
    <scope>NUCLEOTIDE SEQUENCE [LARGE SCALE GENOMIC DNA]</scope>
    <source>
        <strain evidence="2 3">DSM 21822</strain>
    </source>
</reference>
<organism evidence="2 3">
    <name type="scientific">Neomesorhizobium albiziae</name>
    <dbReference type="NCBI Taxonomy" id="335020"/>
    <lineage>
        <taxon>Bacteria</taxon>
        <taxon>Pseudomonadati</taxon>
        <taxon>Pseudomonadota</taxon>
        <taxon>Alphaproteobacteria</taxon>
        <taxon>Hyphomicrobiales</taxon>
        <taxon>Phyllobacteriaceae</taxon>
        <taxon>Neomesorhizobium</taxon>
    </lineage>
</organism>
<dbReference type="AlphaFoldDB" id="A0A1I3WK85"/>
<evidence type="ECO:0000313" key="2">
    <source>
        <dbReference type="EMBL" id="SFK08094.1"/>
    </source>
</evidence>
<evidence type="ECO:0000256" key="1">
    <source>
        <dbReference type="SAM" id="MobiDB-lite"/>
    </source>
</evidence>
<dbReference type="EMBL" id="FOSL01000002">
    <property type="protein sequence ID" value="SFK08094.1"/>
    <property type="molecule type" value="Genomic_DNA"/>
</dbReference>
<proteinExistence type="predicted"/>
<name>A0A1I3WK85_9HYPH</name>